<evidence type="ECO:0000313" key="3">
    <source>
        <dbReference type="Proteomes" id="UP000005463"/>
    </source>
</evidence>
<sequence>MISSRRFPTCAGFLRVTSSTCAPWPSLFSVRICATARCTITVVAHVVTLLDKLEHAPQRLWYAEKSPQHGRPRSVLPMQIETAAHAHAGNAVTNFADRLPPPQSDLARDALKEPYVFDFLGLTENARERDIKRALTQYITRFLLELGAGFAFVARQYRLEVGGDEFFIALLFYHLKLRCYVVVELKTTPFKPQYARRLICYLSKLTRASLQKCRAPDCPMAPDEGGSSPPFSPSFCGPRCSGMA</sequence>
<organism evidence="2 3">
    <name type="scientific">Burkholderia ambifaria IOP40-10</name>
    <dbReference type="NCBI Taxonomy" id="396596"/>
    <lineage>
        <taxon>Bacteria</taxon>
        <taxon>Pseudomonadati</taxon>
        <taxon>Pseudomonadota</taxon>
        <taxon>Betaproteobacteria</taxon>
        <taxon>Burkholderiales</taxon>
        <taxon>Burkholderiaceae</taxon>
        <taxon>Burkholderia</taxon>
        <taxon>Burkholderia cepacia complex</taxon>
    </lineage>
</organism>
<protein>
    <recommendedName>
        <fullName evidence="1">YhcG PDDEXK nuclease domain-containing protein</fullName>
    </recommendedName>
</protein>
<dbReference type="PANTHER" id="PTHR30547:SF5">
    <property type="entry name" value="NUCLEASE YHCG-RELATED"/>
    <property type="match status" value="1"/>
</dbReference>
<dbReference type="InterPro" id="IPR009362">
    <property type="entry name" value="YhcG_C"/>
</dbReference>
<proteinExistence type="predicted"/>
<name>B1FRP6_9BURK</name>
<dbReference type="Gene3D" id="3.40.1350.10">
    <property type="match status" value="1"/>
</dbReference>
<dbReference type="PANTHER" id="PTHR30547">
    <property type="entry name" value="UNCHARACTERIZED PROTEIN YHCG-RELATED"/>
    <property type="match status" value="1"/>
</dbReference>
<gene>
    <name evidence="2" type="ORF">BamIOP4010DRAFT_6709</name>
</gene>
<reference evidence="2 3" key="1">
    <citation type="submission" date="2008-03" db="EMBL/GenBank/DDBJ databases">
        <title>Sequencing of the draft genome and assembly of Burkholderia ambifaria IOP40-10.</title>
        <authorList>
            <consortium name="US DOE Joint Genome Institute (JGI-PGF)"/>
            <person name="Copeland A."/>
            <person name="Lucas S."/>
            <person name="Lapidus A."/>
            <person name="Glavina del Rio T."/>
            <person name="Dalin E."/>
            <person name="Tice H."/>
            <person name="Bruce D."/>
            <person name="Goodwin L."/>
            <person name="Pitluck S."/>
            <person name="Larimer F."/>
            <person name="Land M.L."/>
            <person name="Hauser L."/>
            <person name="Tiedje J."/>
            <person name="Richardson P."/>
        </authorList>
    </citation>
    <scope>NUCLEOTIDE SEQUENCE [LARGE SCALE GENOMIC DNA]</scope>
    <source>
        <strain evidence="2 3">IOP40-10</strain>
    </source>
</reference>
<dbReference type="AlphaFoldDB" id="B1FRP6"/>
<evidence type="ECO:0000313" key="2">
    <source>
        <dbReference type="EMBL" id="EDS99777.1"/>
    </source>
</evidence>
<accession>B1FRP6</accession>
<dbReference type="InterPro" id="IPR053148">
    <property type="entry name" value="PD-DEXK-like_domain"/>
</dbReference>
<comment type="caution">
    <text evidence="2">The sequence shown here is derived from an EMBL/GenBank/DDBJ whole genome shotgun (WGS) entry which is preliminary data.</text>
</comment>
<dbReference type="Proteomes" id="UP000005463">
    <property type="component" value="Unassembled WGS sequence"/>
</dbReference>
<evidence type="ECO:0000259" key="1">
    <source>
        <dbReference type="Pfam" id="PF06250"/>
    </source>
</evidence>
<feature type="domain" description="YhcG PDDEXK nuclease" evidence="1">
    <location>
        <begin position="109"/>
        <end position="209"/>
    </location>
</feature>
<dbReference type="Pfam" id="PF06250">
    <property type="entry name" value="YhcG_C"/>
    <property type="match status" value="1"/>
</dbReference>
<dbReference type="EMBL" id="ABLC01000440">
    <property type="protein sequence ID" value="EDS99777.1"/>
    <property type="molecule type" value="Genomic_DNA"/>
</dbReference>
<dbReference type="InterPro" id="IPR011856">
    <property type="entry name" value="tRNA_endonuc-like_dom_sf"/>
</dbReference>
<dbReference type="GO" id="GO:0003676">
    <property type="term" value="F:nucleic acid binding"/>
    <property type="evidence" value="ECO:0007669"/>
    <property type="project" value="InterPro"/>
</dbReference>